<evidence type="ECO:0000313" key="1">
    <source>
        <dbReference type="EMBL" id="TDO20206.1"/>
    </source>
</evidence>
<organism evidence="1 2">
    <name type="scientific">Pedobacter duraquae</name>
    <dbReference type="NCBI Taxonomy" id="425511"/>
    <lineage>
        <taxon>Bacteria</taxon>
        <taxon>Pseudomonadati</taxon>
        <taxon>Bacteroidota</taxon>
        <taxon>Sphingobacteriia</taxon>
        <taxon>Sphingobacteriales</taxon>
        <taxon>Sphingobacteriaceae</taxon>
        <taxon>Pedobacter</taxon>
    </lineage>
</organism>
<protein>
    <submittedName>
        <fullName evidence="1">Uncharacterized protein</fullName>
    </submittedName>
</protein>
<evidence type="ECO:0000313" key="2">
    <source>
        <dbReference type="Proteomes" id="UP000295499"/>
    </source>
</evidence>
<dbReference type="AlphaFoldDB" id="A0A4R6IEM9"/>
<comment type="caution">
    <text evidence="1">The sequence shown here is derived from an EMBL/GenBank/DDBJ whole genome shotgun (WGS) entry which is preliminary data.</text>
</comment>
<dbReference type="OrthoDB" id="772406at2"/>
<dbReference type="RefSeq" id="WP_133558581.1">
    <property type="nucleotide sequence ID" value="NZ_SNWM01000005.1"/>
</dbReference>
<name>A0A4R6IEM9_9SPHI</name>
<sequence length="77" mass="8884">MEKYLFEGEIQGQYKSLEIYPKPELPNQYLVHWDGFQVGTIKKEKNIWHSDDASLADFVGEIGAFIDKHEAAIKAEK</sequence>
<reference evidence="1 2" key="1">
    <citation type="submission" date="2019-03" db="EMBL/GenBank/DDBJ databases">
        <title>Genomic Encyclopedia of Archaeal and Bacterial Type Strains, Phase II (KMG-II): from individual species to whole genera.</title>
        <authorList>
            <person name="Goeker M."/>
        </authorList>
    </citation>
    <scope>NUCLEOTIDE SEQUENCE [LARGE SCALE GENOMIC DNA]</scope>
    <source>
        <strain evidence="1 2">DSM 19034</strain>
    </source>
</reference>
<keyword evidence="2" id="KW-1185">Reference proteome</keyword>
<dbReference type="EMBL" id="SNWM01000005">
    <property type="protein sequence ID" value="TDO20206.1"/>
    <property type="molecule type" value="Genomic_DNA"/>
</dbReference>
<gene>
    <name evidence="1" type="ORF">CLV32_3966</name>
</gene>
<proteinExistence type="predicted"/>
<dbReference type="Proteomes" id="UP000295499">
    <property type="component" value="Unassembled WGS sequence"/>
</dbReference>
<accession>A0A4R6IEM9</accession>